<dbReference type="InterPro" id="IPR002938">
    <property type="entry name" value="FAD-bd"/>
</dbReference>
<organism evidence="6 7">
    <name type="scientific">Amycolatopsis methanolica 239</name>
    <dbReference type="NCBI Taxonomy" id="1068978"/>
    <lineage>
        <taxon>Bacteria</taxon>
        <taxon>Bacillati</taxon>
        <taxon>Actinomycetota</taxon>
        <taxon>Actinomycetes</taxon>
        <taxon>Pseudonocardiales</taxon>
        <taxon>Pseudonocardiaceae</taxon>
        <taxon>Amycolatopsis</taxon>
        <taxon>Amycolatopsis methanolica group</taxon>
    </lineage>
</organism>
<dbReference type="Gene3D" id="3.30.9.10">
    <property type="entry name" value="D-Amino Acid Oxidase, subunit A, domain 2"/>
    <property type="match status" value="1"/>
</dbReference>
<dbReference type="PATRIC" id="fig|1068978.7.peg.4600"/>
<dbReference type="HOGENOM" id="CLU_009665_14_2_11"/>
<dbReference type="AlphaFoldDB" id="A0A076MTX6"/>
<dbReference type="SUPFAM" id="SSF51905">
    <property type="entry name" value="FAD/NAD(P)-binding domain"/>
    <property type="match status" value="1"/>
</dbReference>
<evidence type="ECO:0000313" key="7">
    <source>
        <dbReference type="Proteomes" id="UP000062973"/>
    </source>
</evidence>
<evidence type="ECO:0000259" key="5">
    <source>
        <dbReference type="Pfam" id="PF01494"/>
    </source>
</evidence>
<dbReference type="InterPro" id="IPR036188">
    <property type="entry name" value="FAD/NAD-bd_sf"/>
</dbReference>
<dbReference type="eggNOG" id="COG0654">
    <property type="taxonomic scope" value="Bacteria"/>
</dbReference>
<dbReference type="PANTHER" id="PTHR43004:SF19">
    <property type="entry name" value="BINDING MONOOXYGENASE, PUTATIVE (JCVI)-RELATED"/>
    <property type="match status" value="1"/>
</dbReference>
<keyword evidence="7" id="KW-1185">Reference proteome</keyword>
<dbReference type="EMBL" id="CP009110">
    <property type="protein sequence ID" value="AIJ24388.1"/>
    <property type="molecule type" value="Genomic_DNA"/>
</dbReference>
<dbReference type="RefSeq" id="WP_017983221.1">
    <property type="nucleotide sequence ID" value="NZ_AQUL01000001.1"/>
</dbReference>
<accession>A0A076MTX6</accession>
<dbReference type="OrthoDB" id="4246007at2"/>
<dbReference type="Pfam" id="PF21274">
    <property type="entry name" value="Rng_hyd_C"/>
    <property type="match status" value="1"/>
</dbReference>
<dbReference type="PRINTS" id="PR00420">
    <property type="entry name" value="RNGMNOXGNASE"/>
</dbReference>
<feature type="compositionally biased region" description="Basic and acidic residues" evidence="4">
    <location>
        <begin position="100"/>
        <end position="109"/>
    </location>
</feature>
<dbReference type="GO" id="GO:0016709">
    <property type="term" value="F:oxidoreductase activity, acting on paired donors, with incorporation or reduction of molecular oxygen, NAD(P)H as one donor, and incorporation of one atom of oxygen"/>
    <property type="evidence" value="ECO:0007669"/>
    <property type="project" value="UniProtKB-ARBA"/>
</dbReference>
<keyword evidence="3" id="KW-0274">FAD</keyword>
<keyword evidence="2" id="KW-0285">Flavoprotein</keyword>
<dbReference type="Pfam" id="PF01494">
    <property type="entry name" value="FAD_binding_3"/>
    <property type="match status" value="1"/>
</dbReference>
<comment type="cofactor">
    <cofactor evidence="1">
        <name>FAD</name>
        <dbReference type="ChEBI" id="CHEBI:57692"/>
    </cofactor>
</comment>
<reference evidence="6 7" key="1">
    <citation type="submission" date="2014-07" db="EMBL/GenBank/DDBJ databases">
        <title>Whole Genome Sequence of the Amycolatopsis methanolica 239.</title>
        <authorList>
            <person name="Tang B."/>
        </authorList>
    </citation>
    <scope>NUCLEOTIDE SEQUENCE [LARGE SCALE GENOMIC DNA]</scope>
    <source>
        <strain evidence="6 7">239</strain>
    </source>
</reference>
<dbReference type="InterPro" id="IPR050641">
    <property type="entry name" value="RIFMO-like"/>
</dbReference>
<sequence>MSDVVIAGGGSVGLAAAVFLAHHGVRAHVVERRAGLSEHPRALGLSPRTLEFFREAGLGVELDAVAVRSTEMWKADARTVAEIDRANAPRRTPFTQPETSPEKPAGHYPQDRLDAALLPAARERGATVEFGVAVTGVTQDADGVSVELSDGRVLRTRYLIGADGVKTAVRPALGIGTTGPGEVGEPVLNILFEADLTGFFGALPTMVEIGHPDVRGMLLSVGERRWVLHTGAPGAPEELIRTALGAEVPVRVIAAKWWRATLRMAEEFRAGRAFLVGDAARSVSPLGAFGLNTGLADAHNLAWKLALVLAGQAGDGLLDTYHDERHAVAELVTRQAVLRWENPRLHWDPAAVAERAAVGAWHAPLVTMGYRYDSAAVIDAVVQPPSTEDLVAALDGAPGSRLPHRWTSPGVSTLDLVRSRFTVFAGAPSWREAAEKAAARLDVAMGAAVVPDADWLSAIGIENGGALLVRPDGFVAWRSPVAVAGGDAVLESVVSRVLDR</sequence>
<dbReference type="GO" id="GO:0071949">
    <property type="term" value="F:FAD binding"/>
    <property type="evidence" value="ECO:0007669"/>
    <property type="project" value="InterPro"/>
</dbReference>
<dbReference type="Gene3D" id="3.50.50.60">
    <property type="entry name" value="FAD/NAD(P)-binding domain"/>
    <property type="match status" value="1"/>
</dbReference>
<name>A0A076MTX6_AMYME</name>
<evidence type="ECO:0000256" key="4">
    <source>
        <dbReference type="SAM" id="MobiDB-lite"/>
    </source>
</evidence>
<feature type="region of interest" description="Disordered" evidence="4">
    <location>
        <begin position="85"/>
        <end position="109"/>
    </location>
</feature>
<evidence type="ECO:0000313" key="6">
    <source>
        <dbReference type="EMBL" id="AIJ24388.1"/>
    </source>
</evidence>
<evidence type="ECO:0000256" key="2">
    <source>
        <dbReference type="ARBA" id="ARBA00022630"/>
    </source>
</evidence>
<evidence type="ECO:0000256" key="1">
    <source>
        <dbReference type="ARBA" id="ARBA00001974"/>
    </source>
</evidence>
<dbReference type="Proteomes" id="UP000062973">
    <property type="component" value="Chromosome"/>
</dbReference>
<dbReference type="KEGG" id="amq:AMETH_4296"/>
<gene>
    <name evidence="6" type="ORF">AMETH_4296</name>
</gene>
<dbReference type="Gene3D" id="3.40.30.120">
    <property type="match status" value="1"/>
</dbReference>
<dbReference type="PANTHER" id="PTHR43004">
    <property type="entry name" value="TRK SYSTEM POTASSIUM UPTAKE PROTEIN"/>
    <property type="match status" value="1"/>
</dbReference>
<protein>
    <submittedName>
        <fullName evidence="6">Putative oxidase</fullName>
    </submittedName>
</protein>
<feature type="domain" description="FAD-binding" evidence="5">
    <location>
        <begin position="2"/>
        <end position="335"/>
    </location>
</feature>
<dbReference type="STRING" id="1068978.AMETH_4296"/>
<proteinExistence type="predicted"/>
<evidence type="ECO:0000256" key="3">
    <source>
        <dbReference type="ARBA" id="ARBA00022827"/>
    </source>
</evidence>